<dbReference type="AlphaFoldDB" id="A0A6G0IPG2"/>
<dbReference type="UniPathway" id="UPA00143"/>
<dbReference type="InterPro" id="IPR043145">
    <property type="entry name" value="Znf_ZZ_sf"/>
</dbReference>
<comment type="subcellular location">
    <subcellularLocation>
        <location evidence="2">Cytoplasm</location>
    </subcellularLocation>
</comment>
<evidence type="ECO:0000256" key="3">
    <source>
        <dbReference type="ARBA" id="ARBA00004906"/>
    </source>
</evidence>
<evidence type="ECO:0000256" key="1">
    <source>
        <dbReference type="ARBA" id="ARBA00000900"/>
    </source>
</evidence>
<keyword evidence="17" id="KW-1185">Reference proteome</keyword>
<feature type="repeat" description="ANK" evidence="12">
    <location>
        <begin position="586"/>
        <end position="618"/>
    </location>
</feature>
<evidence type="ECO:0000256" key="13">
    <source>
        <dbReference type="PROSITE-ProRule" id="PRU00228"/>
    </source>
</evidence>
<name>A0A6G0IPG2_LARCR</name>
<dbReference type="PROSITE" id="PS01357">
    <property type="entry name" value="ZF_ZZ_1"/>
    <property type="match status" value="1"/>
</dbReference>
<keyword evidence="11" id="KW-0862">Zinc</keyword>
<evidence type="ECO:0000256" key="10">
    <source>
        <dbReference type="ARBA" id="ARBA00022786"/>
    </source>
</evidence>
<proteinExistence type="predicted"/>
<comment type="caution">
    <text evidence="16">The sequence shown here is derived from an EMBL/GenBank/DDBJ whole genome shotgun (WGS) entry which is preliminary data.</text>
</comment>
<reference evidence="16 17" key="1">
    <citation type="submission" date="2019-07" db="EMBL/GenBank/DDBJ databases">
        <title>Chromosome genome assembly for large yellow croaker.</title>
        <authorList>
            <person name="Xiao S."/>
        </authorList>
    </citation>
    <scope>NUCLEOTIDE SEQUENCE [LARGE SCALE GENOMIC DNA]</scope>
    <source>
        <strain evidence="16">JMULYC20181020</strain>
        <tissue evidence="16">Muscle</tissue>
    </source>
</reference>
<dbReference type="Pfam" id="PF00569">
    <property type="entry name" value="ZZ"/>
    <property type="match status" value="1"/>
</dbReference>
<dbReference type="GO" id="GO:0061630">
    <property type="term" value="F:ubiquitin protein ligase activity"/>
    <property type="evidence" value="ECO:0007669"/>
    <property type="project" value="UniProtKB-EC"/>
</dbReference>
<feature type="repeat" description="ANK" evidence="12">
    <location>
        <begin position="552"/>
        <end position="576"/>
    </location>
</feature>
<evidence type="ECO:0000256" key="12">
    <source>
        <dbReference type="PROSITE-ProRule" id="PRU00023"/>
    </source>
</evidence>
<feature type="repeat" description="ANK" evidence="12">
    <location>
        <begin position="451"/>
        <end position="483"/>
    </location>
</feature>
<dbReference type="InterPro" id="IPR000433">
    <property type="entry name" value="Znf_ZZ"/>
</dbReference>
<dbReference type="PROSITE" id="PS51416">
    <property type="entry name" value="MIB_HERC2"/>
    <property type="match status" value="2"/>
</dbReference>
<keyword evidence="9 13" id="KW-0863">Zinc-finger</keyword>
<dbReference type="FunFam" id="1.25.40.20:FF:000110">
    <property type="entry name" value="Mindbomb E3 ubiquitin protein ligase 2"/>
    <property type="match status" value="1"/>
</dbReference>
<gene>
    <name evidence="16" type="ORF">D5F01_LYC08276</name>
</gene>
<sequence length="747" mass="82063">MEVGMRVVRGLDWKWGNQDDGEGHVGTVVEIGRQGSTTTPDKTVVVQWDSGTRTNYRTGYQGSYDLLLYDNAQIGVRHSNIICDSCKKHGIMGMRWKCKVCFDYDLCTQCYMNNKHDLSHAFERYETAHSQPVSLAPRQNLPRIILKGIFQGVKVVRGPDWDWGNQDGGEGKVGKVVDIRGWDTESGRSVASVTWSNGTTNVYRMGHKGKVDLKYVSDGQGGFYYKDHLPKLGEHAELQRQESADGHSFQQGDKVKCLLEVDILRQMQEGHGGWNPKMAEVLGQIGKVLKVYADGDLRVAFGGQTWTFNPACLSAQPVEVDANLMTAENPNESGSTVISVLEKLLSQSTEQDNPSRLVIEAAHGSANKVRELVQKYPDKVDIKNQGKTALQVAAHQGHMEVVKALLQANGSIEVKDEDGDTALHYTAFGNQAEIARLLLSKGANVNLLNNSMCTALHIAVNKGFTDVVRVLTEHSADVNLQDSYGDTPLHDAIAKDFRNIIEILVLVPNIDFTQQNHRGFNLLHHAALKGNKLATEKILARARQLVDVKKEDGFSALHLAALNNHRDVAEILIKEGRCDINIRNNRNQTPLQLAVTQGHIDLVQLLVAEGADVNMEDEDGDTAMHVALLRPQLANVMLSPTVGTSSTEESSEGCSSTSLYCRLNASGLLGNTELSVGAAIACFLAQEGADINYANHKGKSPLDLVADSTMLQLIKSFSEKHRLQRLQAITCWTGSEQCQFAAGPHYP</sequence>
<evidence type="ECO:0000259" key="14">
    <source>
        <dbReference type="PROSITE" id="PS50135"/>
    </source>
</evidence>
<dbReference type="Gene3D" id="1.25.40.20">
    <property type="entry name" value="Ankyrin repeat-containing domain"/>
    <property type="match status" value="3"/>
</dbReference>
<evidence type="ECO:0000256" key="2">
    <source>
        <dbReference type="ARBA" id="ARBA00004496"/>
    </source>
</evidence>
<keyword evidence="7" id="KW-0479">Metal-binding</keyword>
<evidence type="ECO:0000256" key="9">
    <source>
        <dbReference type="ARBA" id="ARBA00022771"/>
    </source>
</evidence>
<dbReference type="SMART" id="SM00248">
    <property type="entry name" value="ANK"/>
    <property type="match status" value="8"/>
</dbReference>
<keyword evidence="5" id="KW-0963">Cytoplasm</keyword>
<dbReference type="GO" id="GO:0016567">
    <property type="term" value="P:protein ubiquitination"/>
    <property type="evidence" value="ECO:0007669"/>
    <property type="project" value="UniProtKB-UniPathway"/>
</dbReference>
<comment type="pathway">
    <text evidence="3">Protein modification; protein ubiquitination.</text>
</comment>
<dbReference type="PANTHER" id="PTHR24202">
    <property type="entry name" value="E3 UBIQUITIN-PROTEIN LIGASE MIB2"/>
    <property type="match status" value="1"/>
</dbReference>
<dbReference type="Pfam" id="PF13857">
    <property type="entry name" value="Ank_5"/>
    <property type="match status" value="1"/>
</dbReference>
<dbReference type="Gene3D" id="3.30.60.90">
    <property type="match status" value="1"/>
</dbReference>
<evidence type="ECO:0000313" key="16">
    <source>
        <dbReference type="EMBL" id="KAE8293173.1"/>
    </source>
</evidence>
<dbReference type="Pfam" id="PF12796">
    <property type="entry name" value="Ank_2"/>
    <property type="match status" value="1"/>
</dbReference>
<dbReference type="GO" id="GO:0005737">
    <property type="term" value="C:cytoplasm"/>
    <property type="evidence" value="ECO:0007669"/>
    <property type="project" value="UniProtKB-SubCell"/>
</dbReference>
<dbReference type="PROSITE" id="PS50088">
    <property type="entry name" value="ANK_REPEAT"/>
    <property type="match status" value="5"/>
</dbReference>
<organism evidence="16 17">
    <name type="scientific">Larimichthys crocea</name>
    <name type="common">Large yellow croaker</name>
    <name type="synonym">Pseudosciaena crocea</name>
    <dbReference type="NCBI Taxonomy" id="215358"/>
    <lineage>
        <taxon>Eukaryota</taxon>
        <taxon>Metazoa</taxon>
        <taxon>Chordata</taxon>
        <taxon>Craniata</taxon>
        <taxon>Vertebrata</taxon>
        <taxon>Euteleostomi</taxon>
        <taxon>Actinopterygii</taxon>
        <taxon>Neopterygii</taxon>
        <taxon>Teleostei</taxon>
        <taxon>Neoteleostei</taxon>
        <taxon>Acanthomorphata</taxon>
        <taxon>Eupercaria</taxon>
        <taxon>Sciaenidae</taxon>
        <taxon>Larimichthys</taxon>
    </lineage>
</organism>
<dbReference type="InterPro" id="IPR010606">
    <property type="entry name" value="Mib_Herc2"/>
</dbReference>
<evidence type="ECO:0000256" key="4">
    <source>
        <dbReference type="ARBA" id="ARBA00012483"/>
    </source>
</evidence>
<dbReference type="Pfam" id="PF00023">
    <property type="entry name" value="Ank"/>
    <property type="match status" value="1"/>
</dbReference>
<dbReference type="GO" id="GO:0008270">
    <property type="term" value="F:zinc ion binding"/>
    <property type="evidence" value="ECO:0007669"/>
    <property type="project" value="UniProtKB-KW"/>
</dbReference>
<keyword evidence="6" id="KW-0808">Transferase</keyword>
<dbReference type="PROSITE" id="PS50135">
    <property type="entry name" value="ZF_ZZ_2"/>
    <property type="match status" value="1"/>
</dbReference>
<feature type="repeat" description="ANK" evidence="12">
    <location>
        <begin position="418"/>
        <end position="450"/>
    </location>
</feature>
<protein>
    <recommendedName>
        <fullName evidence="4">RING-type E3 ubiquitin transferase</fullName>
        <ecNumber evidence="4">2.3.2.27</ecNumber>
    </recommendedName>
</protein>
<feature type="domain" description="MIB/HERC2" evidence="15">
    <location>
        <begin position="1"/>
        <end position="72"/>
    </location>
</feature>
<accession>A0A6G0IPG2</accession>
<dbReference type="Pfam" id="PF06701">
    <property type="entry name" value="MIB_HERC2"/>
    <property type="match status" value="2"/>
</dbReference>
<dbReference type="SMART" id="SM00291">
    <property type="entry name" value="ZnF_ZZ"/>
    <property type="match status" value="1"/>
</dbReference>
<evidence type="ECO:0000313" key="17">
    <source>
        <dbReference type="Proteomes" id="UP000424527"/>
    </source>
</evidence>
<dbReference type="EC" id="2.3.2.27" evidence="4"/>
<dbReference type="InterPro" id="IPR036770">
    <property type="entry name" value="Ankyrin_rpt-contain_sf"/>
</dbReference>
<evidence type="ECO:0000256" key="8">
    <source>
        <dbReference type="ARBA" id="ARBA00022737"/>
    </source>
</evidence>
<dbReference type="Proteomes" id="UP000424527">
    <property type="component" value="Unassembled WGS sequence"/>
</dbReference>
<feature type="domain" description="ZZ-type" evidence="14">
    <location>
        <begin position="78"/>
        <end position="130"/>
    </location>
</feature>
<dbReference type="SUPFAM" id="SSF159034">
    <property type="entry name" value="Mib/herc2 domain-like"/>
    <property type="match status" value="2"/>
</dbReference>
<dbReference type="Gene3D" id="2.30.30.40">
    <property type="entry name" value="SH3 Domains"/>
    <property type="match status" value="2"/>
</dbReference>
<dbReference type="SUPFAM" id="SSF48403">
    <property type="entry name" value="Ankyrin repeat"/>
    <property type="match status" value="1"/>
</dbReference>
<dbReference type="InterPro" id="IPR037252">
    <property type="entry name" value="Mib_Herc2_sf"/>
</dbReference>
<dbReference type="InterPro" id="IPR002110">
    <property type="entry name" value="Ankyrin_rpt"/>
</dbReference>
<evidence type="ECO:0000256" key="11">
    <source>
        <dbReference type="ARBA" id="ARBA00022833"/>
    </source>
</evidence>
<keyword evidence="8" id="KW-0677">Repeat</keyword>
<dbReference type="FunFam" id="2.30.30.40:FF:000078">
    <property type="entry name" value="Putative e3 ubiquitin-protein ligase mib2"/>
    <property type="match status" value="1"/>
</dbReference>
<keyword evidence="12" id="KW-0040">ANK repeat</keyword>
<dbReference type="PROSITE" id="PS50297">
    <property type="entry name" value="ANK_REP_REGION"/>
    <property type="match status" value="5"/>
</dbReference>
<evidence type="ECO:0000256" key="5">
    <source>
        <dbReference type="ARBA" id="ARBA00022490"/>
    </source>
</evidence>
<dbReference type="SUPFAM" id="SSF57850">
    <property type="entry name" value="RING/U-box"/>
    <property type="match status" value="1"/>
</dbReference>
<dbReference type="CDD" id="cd02339">
    <property type="entry name" value="ZZ_Mind_bomb"/>
    <property type="match status" value="1"/>
</dbReference>
<dbReference type="InterPro" id="IPR040847">
    <property type="entry name" value="SH3_15"/>
</dbReference>
<feature type="domain" description="MIB/HERC2" evidence="15">
    <location>
        <begin position="141"/>
        <end position="219"/>
    </location>
</feature>
<dbReference type="EMBL" id="REGW02000008">
    <property type="protein sequence ID" value="KAE8293173.1"/>
    <property type="molecule type" value="Genomic_DNA"/>
</dbReference>
<evidence type="ECO:0000256" key="7">
    <source>
        <dbReference type="ARBA" id="ARBA00022723"/>
    </source>
</evidence>
<dbReference type="FunFam" id="3.30.60.90:FF:000004">
    <property type="entry name" value="Putative E3 ubiquitin-protein ligase MIB2"/>
    <property type="match status" value="1"/>
</dbReference>
<feature type="repeat" description="ANK" evidence="12">
    <location>
        <begin position="385"/>
        <end position="417"/>
    </location>
</feature>
<keyword evidence="10" id="KW-0833">Ubl conjugation pathway</keyword>
<comment type="catalytic activity">
    <reaction evidence="1">
        <text>S-ubiquitinyl-[E2 ubiquitin-conjugating enzyme]-L-cysteine + [acceptor protein]-L-lysine = [E2 ubiquitin-conjugating enzyme]-L-cysteine + N(6)-ubiquitinyl-[acceptor protein]-L-lysine.</text>
        <dbReference type="EC" id="2.3.2.27"/>
    </reaction>
</comment>
<evidence type="ECO:0000256" key="6">
    <source>
        <dbReference type="ARBA" id="ARBA00022679"/>
    </source>
</evidence>
<dbReference type="InterPro" id="IPR042056">
    <property type="entry name" value="MIB1/2_ZZ"/>
</dbReference>
<dbReference type="Pfam" id="PF18346">
    <property type="entry name" value="SH3_15"/>
    <property type="match status" value="1"/>
</dbReference>
<dbReference type="PANTHER" id="PTHR24202:SF4">
    <property type="entry name" value="E3 UBIQUITIN-PROTEIN LIGASE MIB2-RELATED"/>
    <property type="match status" value="1"/>
</dbReference>
<dbReference type="FunFam" id="1.25.40.20:FF:001096">
    <property type="entry name" value="E3 ubiquitin-protein ligase MIB2-like isoform X2"/>
    <property type="match status" value="1"/>
</dbReference>
<evidence type="ECO:0000259" key="15">
    <source>
        <dbReference type="PROSITE" id="PS51416"/>
    </source>
</evidence>
<dbReference type="PRINTS" id="PR01415">
    <property type="entry name" value="ANKYRIN"/>
</dbReference>
<dbReference type="FunFam" id="2.30.30.40:FF:000044">
    <property type="entry name" value="E3 ubiquitin-protein ligase MIB2, putative"/>
    <property type="match status" value="1"/>
</dbReference>